<reference evidence="8 9" key="1">
    <citation type="submission" date="2015-06" db="EMBL/GenBank/DDBJ databases">
        <title>Improved classification and identification of acetic acid bacteria using matrix-assisted laser desorption/ionization time-of-flight mass spectrometry; Gluconobacter nephelii and Gluconobacter uchimurae are later heterotypic synonyms of Gluconobacter japonicus and Gluconobacter oxydans, respectively.</title>
        <authorList>
            <person name="Li L."/>
            <person name="Cleenwerck I."/>
            <person name="De Vuyst L."/>
            <person name="Vandamme P."/>
        </authorList>
    </citation>
    <scope>NUCLEOTIDE SEQUENCE [LARGE SCALE GENOMIC DNA]</scope>
    <source>
        <strain evidence="8 9">LMG 1699</strain>
    </source>
</reference>
<name>A0A149UM44_9PROT</name>
<feature type="compositionally biased region" description="Basic and acidic residues" evidence="6">
    <location>
        <begin position="85"/>
        <end position="106"/>
    </location>
</feature>
<dbReference type="InterPro" id="IPR005498">
    <property type="entry name" value="T4SS_VirB10/TraB/TrbI"/>
</dbReference>
<dbReference type="EMBL" id="LHZX01000296">
    <property type="protein sequence ID" value="KXV69041.1"/>
    <property type="molecule type" value="Genomic_DNA"/>
</dbReference>
<feature type="region of interest" description="Disordered" evidence="6">
    <location>
        <begin position="56"/>
        <end position="114"/>
    </location>
</feature>
<dbReference type="GO" id="GO:0016020">
    <property type="term" value="C:membrane"/>
    <property type="evidence" value="ECO:0007669"/>
    <property type="project" value="UniProtKB-SubCell"/>
</dbReference>
<organism evidence="8 9">
    <name type="scientific">Acetobacter malorum</name>
    <dbReference type="NCBI Taxonomy" id="178901"/>
    <lineage>
        <taxon>Bacteria</taxon>
        <taxon>Pseudomonadati</taxon>
        <taxon>Pseudomonadota</taxon>
        <taxon>Alphaproteobacteria</taxon>
        <taxon>Acetobacterales</taxon>
        <taxon>Acetobacteraceae</taxon>
        <taxon>Acetobacter</taxon>
    </lineage>
</organism>
<evidence type="ECO:0000256" key="4">
    <source>
        <dbReference type="ARBA" id="ARBA00022989"/>
    </source>
</evidence>
<keyword evidence="5" id="KW-0472">Membrane</keyword>
<dbReference type="InterPro" id="IPR042217">
    <property type="entry name" value="T4SS_VirB10/TrbI"/>
</dbReference>
<protein>
    <submittedName>
        <fullName evidence="8">Conjugal transfer protein</fullName>
    </submittedName>
</protein>
<feature type="compositionally biased region" description="Acidic residues" evidence="6">
    <location>
        <begin position="74"/>
        <end position="84"/>
    </location>
</feature>
<accession>A0A149UM44</accession>
<dbReference type="PATRIC" id="fig|178901.14.peg.545"/>
<comment type="caution">
    <text evidence="8">The sequence shown here is derived from an EMBL/GenBank/DDBJ whole genome shotgun (WGS) entry which is preliminary data.</text>
</comment>
<comment type="subcellular location">
    <subcellularLocation>
        <location evidence="1">Membrane</location>
        <topology evidence="1">Single-pass membrane protein</topology>
    </subcellularLocation>
</comment>
<feature type="signal peptide" evidence="7">
    <location>
        <begin position="1"/>
        <end position="19"/>
    </location>
</feature>
<keyword evidence="7" id="KW-0732">Signal</keyword>
<evidence type="ECO:0000256" key="1">
    <source>
        <dbReference type="ARBA" id="ARBA00004167"/>
    </source>
</evidence>
<comment type="similarity">
    <text evidence="2">Belongs to the TrbI/VirB10 family.</text>
</comment>
<keyword evidence="3" id="KW-0812">Transmembrane</keyword>
<evidence type="ECO:0000313" key="8">
    <source>
        <dbReference type="EMBL" id="KXV69041.1"/>
    </source>
</evidence>
<evidence type="ECO:0000256" key="5">
    <source>
        <dbReference type="ARBA" id="ARBA00023136"/>
    </source>
</evidence>
<gene>
    <name evidence="8" type="ORF">AD951_08350</name>
</gene>
<sequence length="326" mass="35444">MKRFLILAATLLVPVSGFAQGLPPSMLQNGTRLKEGIASLNAQWKQQTGKPLLAASDLGEEDSGSSDVKQISADGDDDDDDDDSEGNKKKLKHQESLKEKRDKAQTGEDDFTPAKIGDRYKIPIGYIARATLEMTGNSDNPGPIKAMLTQPIYSIDRQHVLFPAGAVVVGKIVGPTAGQNQVINPRAMFLPTHIVRPDGGAMRIVGQDLLDRYGINGVGDKTNYHLFPMLAAAIGLGAVESVPQILSNITQKSNTFNEMSSNTGQYIQQGGQTTLQQYMSLRPTITVRAGRVPILIFFNHEQFAPIWREKDNFHLTNVNYAGGATP</sequence>
<evidence type="ECO:0000256" key="2">
    <source>
        <dbReference type="ARBA" id="ARBA00010265"/>
    </source>
</evidence>
<feature type="chain" id="PRO_5007556770" evidence="7">
    <location>
        <begin position="20"/>
        <end position="326"/>
    </location>
</feature>
<dbReference type="AlphaFoldDB" id="A0A149UM44"/>
<dbReference type="Pfam" id="PF03743">
    <property type="entry name" value="TrbI"/>
    <property type="match status" value="1"/>
</dbReference>
<evidence type="ECO:0000256" key="3">
    <source>
        <dbReference type="ARBA" id="ARBA00022692"/>
    </source>
</evidence>
<dbReference type="CDD" id="cd16429">
    <property type="entry name" value="VirB10"/>
    <property type="match status" value="1"/>
</dbReference>
<evidence type="ECO:0000256" key="7">
    <source>
        <dbReference type="SAM" id="SignalP"/>
    </source>
</evidence>
<dbReference type="Gene3D" id="2.40.128.260">
    <property type="entry name" value="Type IV secretion system, VirB10/TraB/TrbI"/>
    <property type="match status" value="1"/>
</dbReference>
<dbReference type="Proteomes" id="UP000075377">
    <property type="component" value="Unassembled WGS sequence"/>
</dbReference>
<dbReference type="RefSeq" id="WP_061501099.1">
    <property type="nucleotide sequence ID" value="NZ_LHZX01000296.1"/>
</dbReference>
<evidence type="ECO:0000313" key="9">
    <source>
        <dbReference type="Proteomes" id="UP000075377"/>
    </source>
</evidence>
<evidence type="ECO:0000256" key="6">
    <source>
        <dbReference type="SAM" id="MobiDB-lite"/>
    </source>
</evidence>
<keyword evidence="4" id="KW-1133">Transmembrane helix</keyword>
<dbReference type="OrthoDB" id="9766860at2"/>
<proteinExistence type="inferred from homology"/>